<dbReference type="EMBL" id="FOFD01000003">
    <property type="protein sequence ID" value="SEQ81397.1"/>
    <property type="molecule type" value="Genomic_DNA"/>
</dbReference>
<reference evidence="3" key="1">
    <citation type="submission" date="2016-10" db="EMBL/GenBank/DDBJ databases">
        <authorList>
            <person name="Varghese N."/>
            <person name="Submissions S."/>
        </authorList>
    </citation>
    <scope>NUCLEOTIDE SEQUENCE [LARGE SCALE GENOMIC DNA]</scope>
    <source>
        <strain evidence="3">DSM 25055</strain>
    </source>
</reference>
<proteinExistence type="predicted"/>
<name>A0A1H9J3N7_9EURY</name>
<dbReference type="OrthoDB" id="213145at2157"/>
<dbReference type="SUPFAM" id="SSF51735">
    <property type="entry name" value="NAD(P)-binding Rossmann-fold domains"/>
    <property type="match status" value="1"/>
</dbReference>
<dbReference type="AlphaFoldDB" id="A0A1H9J3N7"/>
<dbReference type="InterPro" id="IPR051207">
    <property type="entry name" value="ComplexI_NDUFA9_subunit"/>
</dbReference>
<dbReference type="Proteomes" id="UP000199114">
    <property type="component" value="Unassembled WGS sequence"/>
</dbReference>
<dbReference type="InterPro" id="IPR036291">
    <property type="entry name" value="NAD(P)-bd_dom_sf"/>
</dbReference>
<evidence type="ECO:0000259" key="1">
    <source>
        <dbReference type="Pfam" id="PF13460"/>
    </source>
</evidence>
<dbReference type="InterPro" id="IPR016040">
    <property type="entry name" value="NAD(P)-bd_dom"/>
</dbReference>
<dbReference type="PANTHER" id="PTHR12126:SF11">
    <property type="entry name" value="NADH DEHYDROGENASE [UBIQUINONE] 1 ALPHA SUBCOMPLEX SUBUNIT 9, MITOCHONDRIAL"/>
    <property type="match status" value="1"/>
</dbReference>
<evidence type="ECO:0000313" key="2">
    <source>
        <dbReference type="EMBL" id="SEQ81397.1"/>
    </source>
</evidence>
<keyword evidence="3" id="KW-1185">Reference proteome</keyword>
<accession>A0A1H9J3N7</accession>
<dbReference type="STRING" id="1186196.SAMN04489841_2427"/>
<dbReference type="Gene3D" id="3.40.50.720">
    <property type="entry name" value="NAD(P)-binding Rossmann-like Domain"/>
    <property type="match status" value="1"/>
</dbReference>
<dbReference type="Pfam" id="PF13460">
    <property type="entry name" value="NAD_binding_10"/>
    <property type="match status" value="1"/>
</dbReference>
<gene>
    <name evidence="2" type="ORF">SAMN04489841_2427</name>
</gene>
<evidence type="ECO:0000313" key="3">
    <source>
        <dbReference type="Proteomes" id="UP000199114"/>
    </source>
</evidence>
<organism evidence="2 3">
    <name type="scientific">Natrinema salaciae</name>
    <dbReference type="NCBI Taxonomy" id="1186196"/>
    <lineage>
        <taxon>Archaea</taxon>
        <taxon>Methanobacteriati</taxon>
        <taxon>Methanobacteriota</taxon>
        <taxon>Stenosarchaea group</taxon>
        <taxon>Halobacteria</taxon>
        <taxon>Halobacteriales</taxon>
        <taxon>Natrialbaceae</taxon>
        <taxon>Natrinema</taxon>
    </lineage>
</organism>
<dbReference type="PANTHER" id="PTHR12126">
    <property type="entry name" value="NADH-UBIQUINONE OXIDOREDUCTASE 39 KDA SUBUNIT-RELATED"/>
    <property type="match status" value="1"/>
</dbReference>
<protein>
    <submittedName>
        <fullName evidence="2">NADH dehydrogenase</fullName>
    </submittedName>
</protein>
<dbReference type="RefSeq" id="WP_090617790.1">
    <property type="nucleotide sequence ID" value="NZ_FOFD01000003.1"/>
</dbReference>
<feature type="domain" description="NAD(P)-binding" evidence="1">
    <location>
        <begin position="7"/>
        <end position="146"/>
    </location>
</feature>
<dbReference type="GO" id="GO:0044877">
    <property type="term" value="F:protein-containing complex binding"/>
    <property type="evidence" value="ECO:0007669"/>
    <property type="project" value="TreeGrafter"/>
</dbReference>
<dbReference type="CDD" id="cd05271">
    <property type="entry name" value="NDUFA9_like_SDR_a"/>
    <property type="match status" value="1"/>
</dbReference>
<sequence>MDVLVAGGTGFIGRALCRVLIDRGHGVTAVSRTPDADDLPGAVETVAADVTGPNLGSIVDGHDGVVNLVALPSHVQPRDRSHDAVHFEATRRLVAASERTGVERFVQLSGLGVESGIETAYFRAKRRSERVVRESDLEWVIYRPSVVFGDGCAFVPFVERMVPPLVTPLPGGGRMALQPIWVDDLAPMLADGLEADRHVGQCYEIGGPERLTLAETVTLIRGGGVVVPIPMSVAAVAAMLVDPVPWIPFGRDQYRVLTVDNTTADNDVTAFGVAPESLRTLSASLEGPEVSL</sequence>